<evidence type="ECO:0000313" key="5">
    <source>
        <dbReference type="Proteomes" id="UP000019763"/>
    </source>
</evidence>
<dbReference type="AlphaFoldDB" id="A0A023B7T8"/>
<dbReference type="GO" id="GO:0016020">
    <property type="term" value="C:membrane"/>
    <property type="evidence" value="ECO:0007669"/>
    <property type="project" value="UniProtKB-SubCell"/>
</dbReference>
<proteinExistence type="predicted"/>
<gene>
    <name evidence="4" type="ORF">GNI_066490</name>
</gene>
<keyword evidence="5" id="KW-1185">Reference proteome</keyword>
<reference evidence="4" key="1">
    <citation type="submission" date="2013-12" db="EMBL/GenBank/DDBJ databases">
        <authorList>
            <person name="Omoto C.K."/>
            <person name="Sibley D."/>
            <person name="Venepally P."/>
            <person name="Hadjithomas M."/>
            <person name="Karamycheva S."/>
            <person name="Brunk B."/>
            <person name="Roos D."/>
            <person name="Caler E."/>
            <person name="Lorenzi H."/>
        </authorList>
    </citation>
    <scope>NUCLEOTIDE SEQUENCE</scope>
</reference>
<comment type="subcellular location">
    <subcellularLocation>
        <location evidence="1">Membrane</location>
    </subcellularLocation>
</comment>
<name>A0A023B7T8_GRENI</name>
<dbReference type="InterPro" id="IPR031968">
    <property type="entry name" value="VASt"/>
</dbReference>
<dbReference type="Pfam" id="PF16016">
    <property type="entry name" value="VASt"/>
    <property type="match status" value="1"/>
</dbReference>
<dbReference type="EMBL" id="AFNH02000500">
    <property type="protein sequence ID" value="EZG67688.1"/>
    <property type="molecule type" value="Genomic_DNA"/>
</dbReference>
<organism evidence="4 5">
    <name type="scientific">Gregarina niphandrodes</name>
    <name type="common">Septate eugregarine</name>
    <dbReference type="NCBI Taxonomy" id="110365"/>
    <lineage>
        <taxon>Eukaryota</taxon>
        <taxon>Sar</taxon>
        <taxon>Alveolata</taxon>
        <taxon>Apicomplexa</taxon>
        <taxon>Conoidasida</taxon>
        <taxon>Gregarinasina</taxon>
        <taxon>Eugregarinorida</taxon>
        <taxon>Gregarinidae</taxon>
        <taxon>Gregarina</taxon>
    </lineage>
</organism>
<evidence type="ECO:0000313" key="4">
    <source>
        <dbReference type="EMBL" id="EZG67688.1"/>
    </source>
</evidence>
<evidence type="ECO:0000256" key="2">
    <source>
        <dbReference type="ARBA" id="ARBA00023136"/>
    </source>
</evidence>
<dbReference type="GeneID" id="22912445"/>
<comment type="caution">
    <text evidence="4">The sequence shown here is derived from an EMBL/GenBank/DDBJ whole genome shotgun (WGS) entry which is preliminary data.</text>
</comment>
<dbReference type="RefSeq" id="XP_011130160.1">
    <property type="nucleotide sequence ID" value="XM_011131858.1"/>
</dbReference>
<keyword evidence="2" id="KW-0472">Membrane</keyword>
<dbReference type="Proteomes" id="UP000019763">
    <property type="component" value="Unassembled WGS sequence"/>
</dbReference>
<protein>
    <recommendedName>
        <fullName evidence="3">VASt domain-containing protein</fullName>
    </recommendedName>
</protein>
<accession>A0A023B7T8</accession>
<evidence type="ECO:0000256" key="1">
    <source>
        <dbReference type="ARBA" id="ARBA00004370"/>
    </source>
</evidence>
<feature type="domain" description="VASt" evidence="3">
    <location>
        <begin position="281"/>
        <end position="389"/>
    </location>
</feature>
<dbReference type="VEuPathDB" id="CryptoDB:GNI_066490"/>
<sequence length="409" mass="43503">MDDERAISIIASVINSGDTEIIGEFKRGVGELADAILHSEAYRRRLEVCNGIQNTSEVWHCDQWGSVLKMLSAGGTNAVQIGSSAVRPLSGSAGLSSTRPVPLAVAAVEIEKRPVAVKVHPNKSVDAAVSAKVTKFKAQSAKARADAEKTLAALVSASEMVSASTKGSAGGAAPAVPTAAQVVRASRIPVRTKTVADVLEAPKYPSGVPLPNITSTKTVATPNKDGAALSNNHQVLSKPERLPPRKVVSPQDTAALQAVTQAPVDAVIASEDVTTTEDVPAPAQKRISGKIERLLRWDKKLQYNPLLPSHAPVVERQTCVVVNNHLCHILSEAVTEKVPLSKNFVVRSVTTLAAKDPDGPVPRTMVLSSFALEWVKSTWLQKKVQNTATTEWRRSLNSTRTNLAETTPS</sequence>
<evidence type="ECO:0000259" key="3">
    <source>
        <dbReference type="Pfam" id="PF16016"/>
    </source>
</evidence>